<reference evidence="1" key="1">
    <citation type="submission" date="2020-03" db="EMBL/GenBank/DDBJ databases">
        <title>The deep terrestrial virosphere.</title>
        <authorList>
            <person name="Holmfeldt K."/>
            <person name="Nilsson E."/>
            <person name="Simone D."/>
            <person name="Lopez-Fernandez M."/>
            <person name="Wu X."/>
            <person name="de Brujin I."/>
            <person name="Lundin D."/>
            <person name="Andersson A."/>
            <person name="Bertilsson S."/>
            <person name="Dopson M."/>
        </authorList>
    </citation>
    <scope>NUCLEOTIDE SEQUENCE</scope>
    <source>
        <strain evidence="1">TM448B03047</strain>
    </source>
</reference>
<gene>
    <name evidence="1" type="ORF">TM448B03047_0009</name>
</gene>
<name>A0A6M3XWK5_9ZZZZ</name>
<evidence type="ECO:0000313" key="1">
    <source>
        <dbReference type="EMBL" id="QJI02267.1"/>
    </source>
</evidence>
<protein>
    <submittedName>
        <fullName evidence="1">Uncharacterized protein</fullName>
    </submittedName>
</protein>
<dbReference type="EMBL" id="MT144987">
    <property type="protein sequence ID" value="QJI02267.1"/>
    <property type="molecule type" value="Genomic_DNA"/>
</dbReference>
<proteinExistence type="predicted"/>
<organism evidence="1">
    <name type="scientific">viral metagenome</name>
    <dbReference type="NCBI Taxonomy" id="1070528"/>
    <lineage>
        <taxon>unclassified sequences</taxon>
        <taxon>metagenomes</taxon>
        <taxon>organismal metagenomes</taxon>
    </lineage>
</organism>
<dbReference type="AlphaFoldDB" id="A0A6M3XWK5"/>
<sequence length="49" mass="5748">MSDSKTDYYLFQTKNETLRINKKTGLTWVLRQKVGTNGLGKIWVKVEEE</sequence>
<accession>A0A6M3XWK5</accession>